<evidence type="ECO:0008006" key="2">
    <source>
        <dbReference type="Google" id="ProtNLM"/>
    </source>
</evidence>
<name>A0A0F9BMZ6_9ZZZZ</name>
<sequence length="98" mass="11320">MPPASAAARAWVYCELQCHERAMEWNARGVEDAAEANFLDPECENNARLNLGDNLLALGRLDEAEEQFRTVERVVRNPTPPERWALWIYSQHFFHSYG</sequence>
<protein>
    <recommendedName>
        <fullName evidence="2">Tetratricopeptide repeat protein</fullName>
    </recommendedName>
</protein>
<proteinExistence type="predicted"/>
<reference evidence="1" key="1">
    <citation type="journal article" date="2015" name="Nature">
        <title>Complex archaea that bridge the gap between prokaryotes and eukaryotes.</title>
        <authorList>
            <person name="Spang A."/>
            <person name="Saw J.H."/>
            <person name="Jorgensen S.L."/>
            <person name="Zaremba-Niedzwiedzka K."/>
            <person name="Martijn J."/>
            <person name="Lind A.E."/>
            <person name="van Eijk R."/>
            <person name="Schleper C."/>
            <person name="Guy L."/>
            <person name="Ettema T.J."/>
        </authorList>
    </citation>
    <scope>NUCLEOTIDE SEQUENCE</scope>
</reference>
<accession>A0A0F9BMZ6</accession>
<feature type="non-terminal residue" evidence="1">
    <location>
        <position position="98"/>
    </location>
</feature>
<gene>
    <name evidence="1" type="ORF">LCGC14_2769970</name>
</gene>
<evidence type="ECO:0000313" key="1">
    <source>
        <dbReference type="EMBL" id="KKK85771.1"/>
    </source>
</evidence>
<dbReference type="EMBL" id="LAZR01051153">
    <property type="protein sequence ID" value="KKK85771.1"/>
    <property type="molecule type" value="Genomic_DNA"/>
</dbReference>
<organism evidence="1">
    <name type="scientific">marine sediment metagenome</name>
    <dbReference type="NCBI Taxonomy" id="412755"/>
    <lineage>
        <taxon>unclassified sequences</taxon>
        <taxon>metagenomes</taxon>
        <taxon>ecological metagenomes</taxon>
    </lineage>
</organism>
<dbReference type="InterPro" id="IPR011990">
    <property type="entry name" value="TPR-like_helical_dom_sf"/>
</dbReference>
<dbReference type="AlphaFoldDB" id="A0A0F9BMZ6"/>
<comment type="caution">
    <text evidence="1">The sequence shown here is derived from an EMBL/GenBank/DDBJ whole genome shotgun (WGS) entry which is preliminary data.</text>
</comment>
<dbReference type="Gene3D" id="1.25.40.10">
    <property type="entry name" value="Tetratricopeptide repeat domain"/>
    <property type="match status" value="1"/>
</dbReference>
<dbReference type="SUPFAM" id="SSF48452">
    <property type="entry name" value="TPR-like"/>
    <property type="match status" value="1"/>
</dbReference>